<dbReference type="AlphaFoldDB" id="A0A3R6DLB4"/>
<dbReference type="EMBL" id="QRID01000004">
    <property type="protein sequence ID" value="RHG29556.1"/>
    <property type="molecule type" value="Genomic_DNA"/>
</dbReference>
<protein>
    <submittedName>
        <fullName evidence="1">Uncharacterized protein</fullName>
    </submittedName>
</protein>
<gene>
    <name evidence="1" type="ORF">DW264_04985</name>
</gene>
<proteinExistence type="predicted"/>
<evidence type="ECO:0000313" key="1">
    <source>
        <dbReference type="EMBL" id="RHG29556.1"/>
    </source>
</evidence>
<accession>A0A3R6DLB4</accession>
<dbReference type="Proteomes" id="UP000284051">
    <property type="component" value="Unassembled WGS sequence"/>
</dbReference>
<reference evidence="1 2" key="1">
    <citation type="submission" date="2018-08" db="EMBL/GenBank/DDBJ databases">
        <title>A genome reference for cultivated species of the human gut microbiota.</title>
        <authorList>
            <person name="Zou Y."/>
            <person name="Xue W."/>
            <person name="Luo G."/>
        </authorList>
    </citation>
    <scope>NUCLEOTIDE SEQUENCE [LARGE SCALE GENOMIC DNA]</scope>
    <source>
        <strain evidence="1 2">AM22-21LB</strain>
    </source>
</reference>
<name>A0A3R6DLB4_9FIRM</name>
<comment type="caution">
    <text evidence="1">The sequence shown here is derived from an EMBL/GenBank/DDBJ whole genome shotgun (WGS) entry which is preliminary data.</text>
</comment>
<organism evidence="1 2">
    <name type="scientific">Roseburia intestinalis</name>
    <dbReference type="NCBI Taxonomy" id="166486"/>
    <lineage>
        <taxon>Bacteria</taxon>
        <taxon>Bacillati</taxon>
        <taxon>Bacillota</taxon>
        <taxon>Clostridia</taxon>
        <taxon>Lachnospirales</taxon>
        <taxon>Lachnospiraceae</taxon>
        <taxon>Roseburia</taxon>
    </lineage>
</organism>
<sequence>MIRKLLQSLQRIETMYDLKSITEEQYAMMELMNDRLAHCIPKEKCRDYVTEAIACGQEAFEQYKDADIMAILVNSGVAILQDEREFSHHGQNYEVWAQITCGGKEKKIELFMPDLRRKQQILKENGVETGEQWLIKLHLAHEFYHFLEFTTLGKVGMRLDPVQKKTIFGTVQRPLTTVSEIAAHSFAGRYMKSEILPQMTDYMVMLSEGILPEETLRERMQEAEERLRKNEGGKQNVSMG</sequence>
<evidence type="ECO:0000313" key="2">
    <source>
        <dbReference type="Proteomes" id="UP000284051"/>
    </source>
</evidence>